<keyword evidence="3" id="KW-1185">Reference proteome</keyword>
<evidence type="ECO:0000313" key="3">
    <source>
        <dbReference type="Proteomes" id="UP000635606"/>
    </source>
</evidence>
<dbReference type="Pfam" id="PF01381">
    <property type="entry name" value="HTH_3"/>
    <property type="match status" value="1"/>
</dbReference>
<dbReference type="Gene3D" id="1.10.260.40">
    <property type="entry name" value="lambda repressor-like DNA-binding domains"/>
    <property type="match status" value="1"/>
</dbReference>
<gene>
    <name evidence="2" type="ORF">Voc01_072140</name>
</gene>
<organism evidence="2 3">
    <name type="scientific">Virgisporangium ochraceum</name>
    <dbReference type="NCBI Taxonomy" id="65505"/>
    <lineage>
        <taxon>Bacteria</taxon>
        <taxon>Bacillati</taxon>
        <taxon>Actinomycetota</taxon>
        <taxon>Actinomycetes</taxon>
        <taxon>Micromonosporales</taxon>
        <taxon>Micromonosporaceae</taxon>
        <taxon>Virgisporangium</taxon>
    </lineage>
</organism>
<dbReference type="EMBL" id="BOPH01000098">
    <property type="protein sequence ID" value="GIJ72297.1"/>
    <property type="molecule type" value="Genomic_DNA"/>
</dbReference>
<name>A0A8J4EHK4_9ACTN</name>
<dbReference type="PROSITE" id="PS50943">
    <property type="entry name" value="HTH_CROC1"/>
    <property type="match status" value="1"/>
</dbReference>
<comment type="caution">
    <text evidence="2">The sequence shown here is derived from an EMBL/GenBank/DDBJ whole genome shotgun (WGS) entry which is preliminary data.</text>
</comment>
<dbReference type="RefSeq" id="WP_203932147.1">
    <property type="nucleotide sequence ID" value="NZ_BOPH01000098.1"/>
</dbReference>
<dbReference type="InterPro" id="IPR001387">
    <property type="entry name" value="Cro/C1-type_HTH"/>
</dbReference>
<evidence type="ECO:0000259" key="1">
    <source>
        <dbReference type="PROSITE" id="PS50943"/>
    </source>
</evidence>
<evidence type="ECO:0000313" key="2">
    <source>
        <dbReference type="EMBL" id="GIJ72297.1"/>
    </source>
</evidence>
<protein>
    <recommendedName>
        <fullName evidence="1">HTH cro/C1-type domain-containing protein</fullName>
    </recommendedName>
</protein>
<accession>A0A8J4EHK4</accession>
<dbReference type="SUPFAM" id="SSF47413">
    <property type="entry name" value="lambda repressor-like DNA-binding domains"/>
    <property type="match status" value="1"/>
</dbReference>
<sequence>MRHDDPVGADGPTPASPDLRDLQAQLSLAIRNAGGPSQREIARRTRGTLGASTISRMLNGDKPPRLVNLLTVLEALGVPEAHFTEWRRRWSRAANEPLGTAADIGSRIPPPSPLSPASVASICTACGCVVGDTARHRKWHGTVGRAAGEVTTRPGTVAVNPTAGSFPR</sequence>
<dbReference type="CDD" id="cd00093">
    <property type="entry name" value="HTH_XRE"/>
    <property type="match status" value="1"/>
</dbReference>
<reference evidence="2" key="1">
    <citation type="submission" date="2021-01" db="EMBL/GenBank/DDBJ databases">
        <title>Whole genome shotgun sequence of Virgisporangium ochraceum NBRC 16418.</title>
        <authorList>
            <person name="Komaki H."/>
            <person name="Tamura T."/>
        </authorList>
    </citation>
    <scope>NUCLEOTIDE SEQUENCE</scope>
    <source>
        <strain evidence="2">NBRC 16418</strain>
    </source>
</reference>
<proteinExistence type="predicted"/>
<feature type="domain" description="HTH cro/C1-type" evidence="1">
    <location>
        <begin position="37"/>
        <end position="83"/>
    </location>
</feature>
<dbReference type="InterPro" id="IPR010982">
    <property type="entry name" value="Lambda_DNA-bd_dom_sf"/>
</dbReference>
<dbReference type="Proteomes" id="UP000635606">
    <property type="component" value="Unassembled WGS sequence"/>
</dbReference>
<dbReference type="GO" id="GO:0003677">
    <property type="term" value="F:DNA binding"/>
    <property type="evidence" value="ECO:0007669"/>
    <property type="project" value="InterPro"/>
</dbReference>
<dbReference type="AlphaFoldDB" id="A0A8J4EHK4"/>